<dbReference type="STRING" id="336988.NT96_04645"/>
<keyword evidence="1" id="KW-0418">Kinase</keyword>
<evidence type="ECO:0000313" key="1">
    <source>
        <dbReference type="EMBL" id="EHN58414.1"/>
    </source>
</evidence>
<dbReference type="Proteomes" id="UP000004959">
    <property type="component" value="Chromosome"/>
</dbReference>
<protein>
    <submittedName>
        <fullName evidence="1">Putative kinase</fullName>
    </submittedName>
</protein>
<sequence length="170" mass="18799">MAKTIVIRGNSGSGKTTVANRLHALLGAGNLLISQDLVRRGMLKVADKPHNLAIGLIQNMLIYGQEHCDCVILEGILPSSKYGQMLRQTLLPEDNVFAYYYDLPFQETLKRHQSKQGATFGEKEMAAWFIPHDVLGLAQERIIDETVSPDDLLKIICQDIGVAVGKPLDK</sequence>
<reference evidence="1 2" key="1">
    <citation type="journal article" date="2012" name="PLoS ONE">
        <title>Functional divergence in the genus oenococcus as predicted by genome sequencing of the newly-described species, Oenococcus kitaharae.</title>
        <authorList>
            <person name="Borneman A.R."/>
            <person name="McCarthy J.M."/>
            <person name="Chambers P.J."/>
            <person name="Bartowsky E.J."/>
        </authorList>
    </citation>
    <scope>NUCLEOTIDE SEQUENCE [LARGE SCALE GENOMIC DNA]</scope>
    <source>
        <strain evidence="2">DSM17330</strain>
    </source>
</reference>
<gene>
    <name evidence="1" type="ORF">OKIT_0290</name>
</gene>
<organism evidence="1 2">
    <name type="scientific">Oenococcus kitaharae DSM 17330</name>
    <dbReference type="NCBI Taxonomy" id="1045004"/>
    <lineage>
        <taxon>Bacteria</taxon>
        <taxon>Bacillati</taxon>
        <taxon>Bacillota</taxon>
        <taxon>Bacilli</taxon>
        <taxon>Lactobacillales</taxon>
        <taxon>Lactobacillaceae</taxon>
        <taxon>Oenococcus</taxon>
    </lineage>
</organism>
<dbReference type="RefSeq" id="WP_007744675.1">
    <property type="nucleotide sequence ID" value="NZ_CM001398.1"/>
</dbReference>
<proteinExistence type="predicted"/>
<dbReference type="GO" id="GO:0016301">
    <property type="term" value="F:kinase activity"/>
    <property type="evidence" value="ECO:0007669"/>
    <property type="project" value="UniProtKB-KW"/>
</dbReference>
<dbReference type="eggNOG" id="COG4639">
    <property type="taxonomic scope" value="Bacteria"/>
</dbReference>
<dbReference type="NCBIfam" id="NF005255">
    <property type="entry name" value="PRK06762.2-2"/>
    <property type="match status" value="1"/>
</dbReference>
<dbReference type="OrthoDB" id="9781848at2"/>
<dbReference type="Gene3D" id="3.40.50.300">
    <property type="entry name" value="P-loop containing nucleotide triphosphate hydrolases"/>
    <property type="match status" value="1"/>
</dbReference>
<dbReference type="InterPro" id="IPR027417">
    <property type="entry name" value="P-loop_NTPase"/>
</dbReference>
<keyword evidence="1" id="KW-0808">Transferase</keyword>
<keyword evidence="2" id="KW-1185">Reference proteome</keyword>
<evidence type="ECO:0000313" key="2">
    <source>
        <dbReference type="Proteomes" id="UP000004959"/>
    </source>
</evidence>
<dbReference type="PATRIC" id="fig|1045004.4.peg.291"/>
<dbReference type="HOGENOM" id="CLU_103307_0_0_9"/>
<dbReference type="EMBL" id="AFVZ01000001">
    <property type="protein sequence ID" value="EHN58414.1"/>
    <property type="molecule type" value="Genomic_DNA"/>
</dbReference>
<name>G9WIW5_9LACO</name>
<comment type="caution">
    <text evidence="1">The sequence shown here is derived from an EMBL/GenBank/DDBJ whole genome shotgun (WGS) entry which is preliminary data.</text>
</comment>
<dbReference type="SUPFAM" id="SSF52540">
    <property type="entry name" value="P-loop containing nucleoside triphosphate hydrolases"/>
    <property type="match status" value="1"/>
</dbReference>
<dbReference type="AlphaFoldDB" id="G9WIW5"/>
<accession>G9WIW5</accession>